<dbReference type="EnsemblMetazoa" id="LLOJ006297-RA">
    <property type="protein sequence ID" value="LLOJ006297-PA"/>
    <property type="gene ID" value="LLOJ006297"/>
</dbReference>
<organism evidence="1 2">
    <name type="scientific">Lutzomyia longipalpis</name>
    <name type="common">Sand fly</name>
    <dbReference type="NCBI Taxonomy" id="7200"/>
    <lineage>
        <taxon>Eukaryota</taxon>
        <taxon>Metazoa</taxon>
        <taxon>Ecdysozoa</taxon>
        <taxon>Arthropoda</taxon>
        <taxon>Hexapoda</taxon>
        <taxon>Insecta</taxon>
        <taxon>Pterygota</taxon>
        <taxon>Neoptera</taxon>
        <taxon>Endopterygota</taxon>
        <taxon>Diptera</taxon>
        <taxon>Nematocera</taxon>
        <taxon>Psychodoidea</taxon>
        <taxon>Psychodidae</taxon>
        <taxon>Lutzomyia</taxon>
        <taxon>Lutzomyia</taxon>
    </lineage>
</organism>
<protein>
    <submittedName>
        <fullName evidence="1">Uncharacterized protein</fullName>
    </submittedName>
</protein>
<dbReference type="EMBL" id="AJWK01020323">
    <property type="status" value="NOT_ANNOTATED_CDS"/>
    <property type="molecule type" value="Genomic_DNA"/>
</dbReference>
<keyword evidence="2" id="KW-1185">Reference proteome</keyword>
<dbReference type="VEuPathDB" id="VectorBase:LLOJ006297"/>
<accession>A0A1B0CNH5</accession>
<dbReference type="AlphaFoldDB" id="A0A1B0CNH5"/>
<sequence>MFKVNGDYETALKHLQLAYLDSSSPTLSSKLESYWDEVAQT</sequence>
<evidence type="ECO:0000313" key="2">
    <source>
        <dbReference type="Proteomes" id="UP000092461"/>
    </source>
</evidence>
<proteinExistence type="predicted"/>
<evidence type="ECO:0000313" key="1">
    <source>
        <dbReference type="EnsemblMetazoa" id="LLOJ006297-PA"/>
    </source>
</evidence>
<dbReference type="EMBL" id="AJWK01020324">
    <property type="status" value="NOT_ANNOTATED_CDS"/>
    <property type="molecule type" value="Genomic_DNA"/>
</dbReference>
<dbReference type="Proteomes" id="UP000092461">
    <property type="component" value="Unassembled WGS sequence"/>
</dbReference>
<name>A0A1B0CNH5_LUTLO</name>
<reference evidence="1" key="1">
    <citation type="submission" date="2020-05" db="UniProtKB">
        <authorList>
            <consortium name="EnsemblMetazoa"/>
        </authorList>
    </citation>
    <scope>IDENTIFICATION</scope>
    <source>
        <strain evidence="1">Jacobina</strain>
    </source>
</reference>